<dbReference type="SUPFAM" id="SSF53448">
    <property type="entry name" value="Nucleotide-diphospho-sugar transferases"/>
    <property type="match status" value="1"/>
</dbReference>
<evidence type="ECO:0000313" key="2">
    <source>
        <dbReference type="EMBL" id="PZW36956.1"/>
    </source>
</evidence>
<accession>A0A2W7IHQ6</accession>
<dbReference type="GO" id="GO:0016740">
    <property type="term" value="F:transferase activity"/>
    <property type="evidence" value="ECO:0007669"/>
    <property type="project" value="UniProtKB-KW"/>
</dbReference>
<keyword evidence="3" id="KW-1185">Reference proteome</keyword>
<sequence length="235" mass="25164">MRISVLMPCRNAAPYLPDALGSVLQQQPPPFEVIAVDDGSTDATPTILAGFAPRVTLLRQPHRGVAAALNAAAGRARGEALAFLDADDLWLPGKLAAQQAALLAGPGLDGVFGHMRNFLSPDLPAAESAALARSVPLAPRPGLVKSTLLLRSAALQRLGGFDEARQAADFLAWYAAAQSRGFRWAMLPELVCLRRIHAGNMSRRERPRQHADYLLTMKSFLDARRAGTAPSSARE</sequence>
<dbReference type="CDD" id="cd00761">
    <property type="entry name" value="Glyco_tranf_GTA_type"/>
    <property type="match status" value="1"/>
</dbReference>
<evidence type="ECO:0000259" key="1">
    <source>
        <dbReference type="Pfam" id="PF00535"/>
    </source>
</evidence>
<organism evidence="2 3">
    <name type="scientific">Humitalea rosea</name>
    <dbReference type="NCBI Taxonomy" id="990373"/>
    <lineage>
        <taxon>Bacteria</taxon>
        <taxon>Pseudomonadati</taxon>
        <taxon>Pseudomonadota</taxon>
        <taxon>Alphaproteobacteria</taxon>
        <taxon>Acetobacterales</taxon>
        <taxon>Roseomonadaceae</taxon>
        <taxon>Humitalea</taxon>
    </lineage>
</organism>
<dbReference type="AlphaFoldDB" id="A0A2W7IHQ6"/>
<feature type="domain" description="Glycosyltransferase 2-like" evidence="1">
    <location>
        <begin position="4"/>
        <end position="112"/>
    </location>
</feature>
<comment type="caution">
    <text evidence="2">The sequence shown here is derived from an EMBL/GenBank/DDBJ whole genome shotgun (WGS) entry which is preliminary data.</text>
</comment>
<reference evidence="2 3" key="1">
    <citation type="submission" date="2018-06" db="EMBL/GenBank/DDBJ databases">
        <title>Genomic Encyclopedia of Archaeal and Bacterial Type Strains, Phase II (KMG-II): from individual species to whole genera.</title>
        <authorList>
            <person name="Goeker M."/>
        </authorList>
    </citation>
    <scope>NUCLEOTIDE SEQUENCE [LARGE SCALE GENOMIC DNA]</scope>
    <source>
        <strain evidence="2 3">DSM 24525</strain>
    </source>
</reference>
<dbReference type="Gene3D" id="3.90.550.10">
    <property type="entry name" value="Spore Coat Polysaccharide Biosynthesis Protein SpsA, Chain A"/>
    <property type="match status" value="1"/>
</dbReference>
<evidence type="ECO:0000313" key="3">
    <source>
        <dbReference type="Proteomes" id="UP000249688"/>
    </source>
</evidence>
<gene>
    <name evidence="2" type="ORF">C8P66_1518</name>
</gene>
<keyword evidence="2" id="KW-0808">Transferase</keyword>
<dbReference type="PANTHER" id="PTHR43685">
    <property type="entry name" value="GLYCOSYLTRANSFERASE"/>
    <property type="match status" value="1"/>
</dbReference>
<dbReference type="OrthoDB" id="7296636at2"/>
<dbReference type="PANTHER" id="PTHR43685:SF2">
    <property type="entry name" value="GLYCOSYLTRANSFERASE 2-LIKE DOMAIN-CONTAINING PROTEIN"/>
    <property type="match status" value="1"/>
</dbReference>
<dbReference type="InterPro" id="IPR050834">
    <property type="entry name" value="Glycosyltransf_2"/>
</dbReference>
<dbReference type="Proteomes" id="UP000249688">
    <property type="component" value="Unassembled WGS sequence"/>
</dbReference>
<dbReference type="InterPro" id="IPR001173">
    <property type="entry name" value="Glyco_trans_2-like"/>
</dbReference>
<name>A0A2W7IHQ6_9PROT</name>
<dbReference type="Pfam" id="PF00535">
    <property type="entry name" value="Glycos_transf_2"/>
    <property type="match status" value="1"/>
</dbReference>
<dbReference type="InterPro" id="IPR029044">
    <property type="entry name" value="Nucleotide-diphossugar_trans"/>
</dbReference>
<dbReference type="RefSeq" id="WP_111400629.1">
    <property type="nucleotide sequence ID" value="NZ_QKYU01000051.1"/>
</dbReference>
<protein>
    <submittedName>
        <fullName evidence="2">Glycosyl transferase family 2</fullName>
    </submittedName>
</protein>
<proteinExistence type="predicted"/>
<dbReference type="EMBL" id="QKYU01000051">
    <property type="protein sequence ID" value="PZW36956.1"/>
    <property type="molecule type" value="Genomic_DNA"/>
</dbReference>